<comment type="caution">
    <text evidence="3">The sequence shown here is derived from an EMBL/GenBank/DDBJ whole genome shotgun (WGS) entry which is preliminary data.</text>
</comment>
<dbReference type="Proteomes" id="UP000782610">
    <property type="component" value="Unassembled WGS sequence"/>
</dbReference>
<feature type="domain" description="SH3b" evidence="2">
    <location>
        <begin position="34"/>
        <end position="83"/>
    </location>
</feature>
<organism evidence="3 4">
    <name type="scientific">Devosia nanyangense</name>
    <dbReference type="NCBI Taxonomy" id="1228055"/>
    <lineage>
        <taxon>Bacteria</taxon>
        <taxon>Pseudomonadati</taxon>
        <taxon>Pseudomonadota</taxon>
        <taxon>Alphaproteobacteria</taxon>
        <taxon>Hyphomicrobiales</taxon>
        <taxon>Devosiaceae</taxon>
        <taxon>Devosia</taxon>
    </lineage>
</organism>
<protein>
    <submittedName>
        <fullName evidence="3">SH3 domain-containing protein</fullName>
    </submittedName>
</protein>
<proteinExistence type="predicted"/>
<name>A0A933NXY3_9HYPH</name>
<dbReference type="AlphaFoldDB" id="A0A933NXY3"/>
<feature type="chain" id="PRO_5037229584" evidence="1">
    <location>
        <begin position="27"/>
        <end position="111"/>
    </location>
</feature>
<dbReference type="InterPro" id="IPR003646">
    <property type="entry name" value="SH3-like_bac-type"/>
</dbReference>
<dbReference type="EMBL" id="JACRAF010000023">
    <property type="protein sequence ID" value="MBI4921695.1"/>
    <property type="molecule type" value="Genomic_DNA"/>
</dbReference>
<dbReference type="Pfam" id="PF08239">
    <property type="entry name" value="SH3_3"/>
    <property type="match status" value="1"/>
</dbReference>
<feature type="signal peptide" evidence="1">
    <location>
        <begin position="1"/>
        <end position="26"/>
    </location>
</feature>
<dbReference type="Gene3D" id="2.30.30.40">
    <property type="entry name" value="SH3 Domains"/>
    <property type="match status" value="1"/>
</dbReference>
<evidence type="ECO:0000259" key="2">
    <source>
        <dbReference type="Pfam" id="PF08239"/>
    </source>
</evidence>
<accession>A0A933NXY3</accession>
<sequence>MTSLPRLIAPVLVAAGLIFSATAANAAAGVALVNANVRSGPGIGYGVVDTLDIGEYVIVVSCAGAWCNVHHIGPDGFVARSLLINPYYPVRPYNFAPKHGLGPGRGDQPGR</sequence>
<keyword evidence="1" id="KW-0732">Signal</keyword>
<evidence type="ECO:0000313" key="4">
    <source>
        <dbReference type="Proteomes" id="UP000782610"/>
    </source>
</evidence>
<gene>
    <name evidence="3" type="ORF">HY834_08090</name>
</gene>
<evidence type="ECO:0000256" key="1">
    <source>
        <dbReference type="SAM" id="SignalP"/>
    </source>
</evidence>
<evidence type="ECO:0000313" key="3">
    <source>
        <dbReference type="EMBL" id="MBI4921695.1"/>
    </source>
</evidence>
<reference evidence="3" key="1">
    <citation type="submission" date="2020-07" db="EMBL/GenBank/DDBJ databases">
        <title>Huge and variable diversity of episymbiotic CPR bacteria and DPANN archaea in groundwater ecosystems.</title>
        <authorList>
            <person name="He C.Y."/>
            <person name="Keren R."/>
            <person name="Whittaker M."/>
            <person name="Farag I.F."/>
            <person name="Doudna J."/>
            <person name="Cate J.H.D."/>
            <person name="Banfield J.F."/>
        </authorList>
    </citation>
    <scope>NUCLEOTIDE SEQUENCE</scope>
    <source>
        <strain evidence="3">NC_groundwater_1586_Pr3_B-0.1um_66_15</strain>
    </source>
</reference>